<accession>A0A1Z1M6J9</accession>
<evidence type="ECO:0008006" key="3">
    <source>
        <dbReference type="Google" id="ProtNLM"/>
    </source>
</evidence>
<geneLocation type="chloroplast" evidence="2"/>
<feature type="transmembrane region" description="Helical" evidence="1">
    <location>
        <begin position="186"/>
        <end position="206"/>
    </location>
</feature>
<dbReference type="GO" id="GO:0043190">
    <property type="term" value="C:ATP-binding cassette (ABC) transporter complex"/>
    <property type="evidence" value="ECO:0007669"/>
    <property type="project" value="InterPro"/>
</dbReference>
<keyword evidence="2" id="KW-0934">Plastid</keyword>
<feature type="transmembrane region" description="Helical" evidence="1">
    <location>
        <begin position="64"/>
        <end position="81"/>
    </location>
</feature>
<sequence>MYKYFSRIILFFKLLAMLFDLNSVSLSNILMQVRILYSSSLSVVVITAFFMGLVFSLQIVKEFLYLNAVNLAGSILALAFLRELSPVLTSVILIGKVGSYFTAELGTMAITEQIEILYVLGVNPIGYLVLPRVISFLILIPIFNLASFVTSLCSSCFICFLLYNIDSFTFFNSVLSVLSCVDLLKSCFKAFIFGFFISVISCLWGISTRGGSRGVGIATTSSVVTSLLVVCILDFFLSYYLFSSLESSLKKL</sequence>
<dbReference type="Pfam" id="PF02405">
    <property type="entry name" value="MlaE"/>
    <property type="match status" value="1"/>
</dbReference>
<feature type="transmembrane region" description="Helical" evidence="1">
    <location>
        <begin position="87"/>
        <end position="105"/>
    </location>
</feature>
<dbReference type="RefSeq" id="YP_009392822.1">
    <property type="nucleotide sequence ID" value="NC_035265.1"/>
</dbReference>
<dbReference type="GeneID" id="33354422"/>
<proteinExistence type="predicted"/>
<protein>
    <recommendedName>
        <fullName evidence="3">ABC transporter permease</fullName>
    </recommendedName>
</protein>
<organism evidence="2">
    <name type="scientific">Caloglossa intermedia</name>
    <dbReference type="NCBI Taxonomy" id="100879"/>
    <lineage>
        <taxon>Eukaryota</taxon>
        <taxon>Rhodophyta</taxon>
        <taxon>Florideophyceae</taxon>
        <taxon>Rhodymeniophycidae</taxon>
        <taxon>Ceramiales</taxon>
        <taxon>Delesseriaceae</taxon>
        <taxon>Caloglossa</taxon>
    </lineage>
</organism>
<feature type="transmembrane region" description="Helical" evidence="1">
    <location>
        <begin position="145"/>
        <end position="165"/>
    </location>
</feature>
<name>A0A1Z1M6J9_9FLOR</name>
<keyword evidence="1" id="KW-0472">Membrane</keyword>
<dbReference type="PANTHER" id="PTHR30188">
    <property type="entry name" value="ABC TRANSPORTER PERMEASE PROTEIN-RELATED"/>
    <property type="match status" value="1"/>
</dbReference>
<keyword evidence="1" id="KW-1133">Transmembrane helix</keyword>
<dbReference type="InterPro" id="IPR030802">
    <property type="entry name" value="Permease_MalE"/>
</dbReference>
<feature type="transmembrane region" description="Helical" evidence="1">
    <location>
        <begin position="117"/>
        <end position="139"/>
    </location>
</feature>
<dbReference type="AlphaFoldDB" id="A0A1Z1M6J9"/>
<feature type="transmembrane region" description="Helical" evidence="1">
    <location>
        <begin position="37"/>
        <end position="57"/>
    </location>
</feature>
<evidence type="ECO:0000256" key="1">
    <source>
        <dbReference type="SAM" id="Phobius"/>
    </source>
</evidence>
<keyword evidence="1" id="KW-0812">Transmembrane</keyword>
<dbReference type="GO" id="GO:0005548">
    <property type="term" value="F:phospholipid transporter activity"/>
    <property type="evidence" value="ECO:0007669"/>
    <property type="project" value="TreeGrafter"/>
</dbReference>
<keyword evidence="2" id="KW-0150">Chloroplast</keyword>
<gene>
    <name evidence="2" type="primary">ycf63</name>
</gene>
<evidence type="ECO:0000313" key="2">
    <source>
        <dbReference type="EMBL" id="ARW61384.1"/>
    </source>
</evidence>
<dbReference type="PANTHER" id="PTHR30188:SF4">
    <property type="entry name" value="PROTEIN TRIGALACTOSYLDIACYLGLYCEROL 1, CHLOROPLASTIC"/>
    <property type="match status" value="1"/>
</dbReference>
<dbReference type="EMBL" id="MF101418">
    <property type="protein sequence ID" value="ARW61384.1"/>
    <property type="molecule type" value="Genomic_DNA"/>
</dbReference>
<feature type="transmembrane region" description="Helical" evidence="1">
    <location>
        <begin position="218"/>
        <end position="242"/>
    </location>
</feature>
<reference evidence="2" key="1">
    <citation type="journal article" date="2017" name="J. Phycol.">
        <title>Analysis of chloroplast genomes and a supermatrix inform reclassification of the Rhodomelaceae (Rhodophyta).</title>
        <authorList>
            <person name="Diaz-Tapia P."/>
            <person name="Maggs C.A."/>
            <person name="West J.A."/>
            <person name="Verbruggen H."/>
        </authorList>
    </citation>
    <scope>NUCLEOTIDE SEQUENCE</scope>
    <source>
        <strain evidence="2">JW3535</strain>
    </source>
</reference>